<organism evidence="2 3">
    <name type="scientific">Actinomadura namibiensis</name>
    <dbReference type="NCBI Taxonomy" id="182080"/>
    <lineage>
        <taxon>Bacteria</taxon>
        <taxon>Bacillati</taxon>
        <taxon>Actinomycetota</taxon>
        <taxon>Actinomycetes</taxon>
        <taxon>Streptosporangiales</taxon>
        <taxon>Thermomonosporaceae</taxon>
        <taxon>Actinomadura</taxon>
    </lineage>
</organism>
<evidence type="ECO:0000313" key="2">
    <source>
        <dbReference type="EMBL" id="MBA8957715.1"/>
    </source>
</evidence>
<evidence type="ECO:0000256" key="1">
    <source>
        <dbReference type="SAM" id="MobiDB-lite"/>
    </source>
</evidence>
<dbReference type="InterPro" id="IPR036388">
    <property type="entry name" value="WH-like_DNA-bd_sf"/>
</dbReference>
<dbReference type="Proteomes" id="UP000572680">
    <property type="component" value="Unassembled WGS sequence"/>
</dbReference>
<feature type="compositionally biased region" description="Basic and acidic residues" evidence="1">
    <location>
        <begin position="177"/>
        <end position="187"/>
    </location>
</feature>
<sequence>MSVPSDPPRFTPRVVRQCDLDWIKFDATVARDGSIDPVDKALYAALASFVDVEYRDSDPEAGEDDEDIPTRARLAECIGRSLDTVDRATKRLEERGIIRVHRRRDPNNPKRHLPSVYELLDHEWWDERAAARAEARRAAREQGRGGGRTGAARGSRIHAARGSRTSAAVPPSSKKISLSERAQREGEEASVPPPRASAEVDATEERERTAPPSTPAPPKVSSHAQEAQKIAQAWTEGTELPRVPAGEQKIAEQAEELLAEGHSAAHLTLIARWMGQQGWRDLGYALTAKGAPRVNSEPSRGKPEWCGECDEVSRMLDVEDEVGMPMSYHCPKCSPKVSARAAVG</sequence>
<proteinExistence type="predicted"/>
<reference evidence="2 3" key="1">
    <citation type="submission" date="2020-08" db="EMBL/GenBank/DDBJ databases">
        <title>Genomic Encyclopedia of Type Strains, Phase IV (KMG-IV): sequencing the most valuable type-strain genomes for metagenomic binning, comparative biology and taxonomic classification.</title>
        <authorList>
            <person name="Goeker M."/>
        </authorList>
    </citation>
    <scope>NUCLEOTIDE SEQUENCE [LARGE SCALE GENOMIC DNA]</scope>
    <source>
        <strain evidence="2 3">DSM 44197</strain>
    </source>
</reference>
<dbReference type="AlphaFoldDB" id="A0A7W3QSD2"/>
<protein>
    <recommendedName>
        <fullName evidence="4">Helix-turn-helix domain-containing protein</fullName>
    </recommendedName>
</protein>
<evidence type="ECO:0008006" key="4">
    <source>
        <dbReference type="Google" id="ProtNLM"/>
    </source>
</evidence>
<dbReference type="SUPFAM" id="SSF46785">
    <property type="entry name" value="Winged helix' DNA-binding domain"/>
    <property type="match status" value="1"/>
</dbReference>
<feature type="region of interest" description="Disordered" evidence="1">
    <location>
        <begin position="136"/>
        <end position="227"/>
    </location>
</feature>
<dbReference type="InterPro" id="IPR036390">
    <property type="entry name" value="WH_DNA-bd_sf"/>
</dbReference>
<dbReference type="EMBL" id="JACJIA010000029">
    <property type="protein sequence ID" value="MBA8957715.1"/>
    <property type="molecule type" value="Genomic_DNA"/>
</dbReference>
<comment type="caution">
    <text evidence="2">The sequence shown here is derived from an EMBL/GenBank/DDBJ whole genome shotgun (WGS) entry which is preliminary data.</text>
</comment>
<gene>
    <name evidence="2" type="ORF">HNR61_009414</name>
</gene>
<dbReference type="RefSeq" id="WP_182849511.1">
    <property type="nucleotide sequence ID" value="NZ_BAAALP010000091.1"/>
</dbReference>
<evidence type="ECO:0000313" key="3">
    <source>
        <dbReference type="Proteomes" id="UP000572680"/>
    </source>
</evidence>
<name>A0A7W3QSD2_ACTNM</name>
<accession>A0A7W3QSD2</accession>
<dbReference type="Gene3D" id="1.10.10.10">
    <property type="entry name" value="Winged helix-like DNA-binding domain superfamily/Winged helix DNA-binding domain"/>
    <property type="match status" value="1"/>
</dbReference>
<keyword evidence="3" id="KW-1185">Reference proteome</keyword>